<sequence>MRRLGLLRGIIQSFAQLHCAIFGPRAAAAVEQVAQDDSLLRSAKFRDSAGTRSG</sequence>
<proteinExistence type="predicted"/>
<dbReference type="EMBL" id="CP002275">
    <property type="protein sequence ID" value="AFS12090.1"/>
    <property type="molecule type" value="Genomic_DNA"/>
</dbReference>
<accession>J9W5I4</accession>
<dbReference type="KEGG" id="mid:MIP_00155"/>
<organism evidence="1 2">
    <name type="scientific">Mycobacterium indicus pranii (strain DSM 45239 / MTCC 9506)</name>
    <dbReference type="NCBI Taxonomy" id="1232724"/>
    <lineage>
        <taxon>Bacteria</taxon>
        <taxon>Bacillati</taxon>
        <taxon>Actinomycetota</taxon>
        <taxon>Actinomycetes</taxon>
        <taxon>Mycobacteriales</taxon>
        <taxon>Mycobacteriaceae</taxon>
        <taxon>Mycobacterium</taxon>
        <taxon>Mycobacterium avium complex (MAC)</taxon>
    </lineage>
</organism>
<dbReference type="HOGENOM" id="CLU_3045554_0_0_11"/>
<dbReference type="PATRIC" id="fig|1232724.3.peg.113"/>
<reference evidence="1 2" key="2">
    <citation type="journal article" date="2012" name="Nucleic Acids Res.">
        <title>Massive gene acquisitions in Mycobacterium indicus pranii provide a perspective on mycobacterial evolution.</title>
        <authorList>
            <person name="Saini V."/>
            <person name="Raghuvanshi S."/>
            <person name="Khurana J.P."/>
            <person name="Ahmed N."/>
            <person name="Hasnain S.E."/>
            <person name="Tyagi A.K."/>
            <person name="Tyagi A.K."/>
        </authorList>
    </citation>
    <scope>NUCLEOTIDE SEQUENCE [LARGE SCALE GENOMIC DNA]</scope>
    <source>
        <strain evidence="2">DSM 45239 / MTCC 9506</strain>
    </source>
</reference>
<dbReference type="AlphaFoldDB" id="J9W5I4"/>
<evidence type="ECO:0000313" key="2">
    <source>
        <dbReference type="Proteomes" id="UP000007329"/>
    </source>
</evidence>
<evidence type="ECO:0000313" key="1">
    <source>
        <dbReference type="EMBL" id="AFS12090.1"/>
    </source>
</evidence>
<gene>
    <name evidence="1" type="ORF">MIP_00155</name>
</gene>
<reference evidence="1 2" key="1">
    <citation type="journal article" date="2007" name="PLoS ONE">
        <title>Molecular analysis of a leprosy immunotherapeutic bacillus provides insights into Mycobacterium evolution.</title>
        <authorList>
            <person name="Ahmed N."/>
            <person name="Saini V."/>
            <person name="Raghuvanshi S."/>
            <person name="Khurana J.P."/>
            <person name="Tyagi A.K."/>
            <person name="Tyagi A.K."/>
            <person name="Hasnain S.E."/>
        </authorList>
    </citation>
    <scope>NUCLEOTIDE SEQUENCE [LARGE SCALE GENOMIC DNA]</scope>
    <source>
        <strain evidence="1">MTCC 9506</strain>
    </source>
</reference>
<name>J9W5I4_MYCIP</name>
<protein>
    <submittedName>
        <fullName evidence="1">Uncharacterized protein</fullName>
    </submittedName>
</protein>
<dbReference type="Proteomes" id="UP000007329">
    <property type="component" value="Chromosome"/>
</dbReference>